<sequence>MKSVELFAGAGGLAMGVTLAGFESLAVVEWDKWACDTIRENQKRAFPLVRDWPIWEGDVRAFDWSSIPQDIDLLAGGPPCQPFSMGGKHKAYGDKRDMFPATVEVVRSLKPKSFIIENVKGLTRSSFANYYQYILLQLEFPEVTRQHDECWSHHLKRLQSEKTSGALHGSGLTYNVVPTLVNAADHGVPQKRERVFIVGFRSDLGVEWSFPSASHSLDALLHTQWGSGEYWERHEIPKKNRPKITAALEAKVRKLGYLMSPPKEKPWRTVRDALAEVSDPRHSDGNFMNHAFQNGARSYPGHTGSPLDLPAKTLKAGDHGVPGGENMMVMDSGQVRYFSVRESARLQTFPDGYVLHGSWTEAMRQLGNAVPVALGRRVAASVAECLIAASTRQITQLRRWHVA</sequence>
<evidence type="ECO:0000313" key="9">
    <source>
        <dbReference type="Proteomes" id="UP000639010"/>
    </source>
</evidence>
<keyword evidence="3 7" id="KW-0808">Transferase</keyword>
<dbReference type="InterPro" id="IPR018117">
    <property type="entry name" value="C5_DNA_meth_AS"/>
</dbReference>
<dbReference type="PRINTS" id="PR00105">
    <property type="entry name" value="C5METTRFRASE"/>
</dbReference>
<dbReference type="GO" id="GO:0003886">
    <property type="term" value="F:DNA (cytosine-5-)-methyltransferase activity"/>
    <property type="evidence" value="ECO:0007669"/>
    <property type="project" value="UniProtKB-EC"/>
</dbReference>
<dbReference type="PANTHER" id="PTHR10629">
    <property type="entry name" value="CYTOSINE-SPECIFIC METHYLTRANSFERASE"/>
    <property type="match status" value="1"/>
</dbReference>
<comment type="caution">
    <text evidence="8">The sequence shown here is derived from an EMBL/GenBank/DDBJ whole genome shotgun (WGS) entry which is preliminary data.</text>
</comment>
<keyword evidence="2 7" id="KW-0489">Methyltransferase</keyword>
<dbReference type="Proteomes" id="UP000639010">
    <property type="component" value="Unassembled WGS sequence"/>
</dbReference>
<keyword evidence="9" id="KW-1185">Reference proteome</keyword>
<accession>A0ABR9GZU9</accession>
<keyword evidence="5" id="KW-0680">Restriction system</keyword>
<proteinExistence type="inferred from homology"/>
<evidence type="ECO:0000256" key="1">
    <source>
        <dbReference type="ARBA" id="ARBA00011975"/>
    </source>
</evidence>
<gene>
    <name evidence="8" type="ORF">H4684_000602</name>
</gene>
<evidence type="ECO:0000256" key="4">
    <source>
        <dbReference type="ARBA" id="ARBA00022691"/>
    </source>
</evidence>
<comment type="catalytic activity">
    <reaction evidence="6">
        <text>a 2'-deoxycytidine in DNA + S-adenosyl-L-methionine = a 5-methyl-2'-deoxycytidine in DNA + S-adenosyl-L-homocysteine + H(+)</text>
        <dbReference type="Rhea" id="RHEA:13681"/>
        <dbReference type="Rhea" id="RHEA-COMP:11369"/>
        <dbReference type="Rhea" id="RHEA-COMP:11370"/>
        <dbReference type="ChEBI" id="CHEBI:15378"/>
        <dbReference type="ChEBI" id="CHEBI:57856"/>
        <dbReference type="ChEBI" id="CHEBI:59789"/>
        <dbReference type="ChEBI" id="CHEBI:85452"/>
        <dbReference type="ChEBI" id="CHEBI:85454"/>
        <dbReference type="EC" id="2.1.1.37"/>
    </reaction>
</comment>
<reference evidence="8 9" key="1">
    <citation type="submission" date="2020-10" db="EMBL/GenBank/DDBJ databases">
        <title>Genomic Encyclopedia of Type Strains, Phase IV (KMG-IV): sequencing the most valuable type-strain genomes for metagenomic binning, comparative biology and taxonomic classification.</title>
        <authorList>
            <person name="Goeker M."/>
        </authorList>
    </citation>
    <scope>NUCLEOTIDE SEQUENCE [LARGE SCALE GENOMIC DNA]</scope>
    <source>
        <strain evidence="8 9">DSM 4194</strain>
    </source>
</reference>
<comment type="similarity">
    <text evidence="7">Belongs to the class I-like SAM-binding methyltransferase superfamily. C5-methyltransferase family.</text>
</comment>
<keyword evidence="4 7" id="KW-0949">S-adenosyl-L-methionine</keyword>
<name>A0ABR9GZU9_9BACT</name>
<evidence type="ECO:0000256" key="2">
    <source>
        <dbReference type="ARBA" id="ARBA00022603"/>
    </source>
</evidence>
<dbReference type="PROSITE" id="PS00094">
    <property type="entry name" value="C5_MTASE_1"/>
    <property type="match status" value="1"/>
</dbReference>
<evidence type="ECO:0000256" key="7">
    <source>
        <dbReference type="PROSITE-ProRule" id="PRU01016"/>
    </source>
</evidence>
<dbReference type="InterPro" id="IPR031303">
    <property type="entry name" value="C5_meth_CS"/>
</dbReference>
<dbReference type="InterPro" id="IPR029063">
    <property type="entry name" value="SAM-dependent_MTases_sf"/>
</dbReference>
<evidence type="ECO:0000256" key="5">
    <source>
        <dbReference type="ARBA" id="ARBA00022747"/>
    </source>
</evidence>
<dbReference type="GO" id="GO:0032259">
    <property type="term" value="P:methylation"/>
    <property type="evidence" value="ECO:0007669"/>
    <property type="project" value="UniProtKB-KW"/>
</dbReference>
<dbReference type="PROSITE" id="PS51679">
    <property type="entry name" value="SAM_MT_C5"/>
    <property type="match status" value="1"/>
</dbReference>
<dbReference type="EC" id="2.1.1.37" evidence="1"/>
<dbReference type="PROSITE" id="PS00095">
    <property type="entry name" value="C5_MTASE_2"/>
    <property type="match status" value="1"/>
</dbReference>
<dbReference type="Gene3D" id="3.40.50.150">
    <property type="entry name" value="Vaccinia Virus protein VP39"/>
    <property type="match status" value="1"/>
</dbReference>
<protein>
    <recommendedName>
        <fullName evidence="1">DNA (cytosine-5-)-methyltransferase</fullName>
        <ecNumber evidence="1">2.1.1.37</ecNumber>
    </recommendedName>
</protein>
<dbReference type="SUPFAM" id="SSF53335">
    <property type="entry name" value="S-adenosyl-L-methionine-dependent methyltransferases"/>
    <property type="match status" value="1"/>
</dbReference>
<dbReference type="PANTHER" id="PTHR10629:SF52">
    <property type="entry name" value="DNA (CYTOSINE-5)-METHYLTRANSFERASE 1"/>
    <property type="match status" value="1"/>
</dbReference>
<dbReference type="InterPro" id="IPR001525">
    <property type="entry name" value="C5_MeTfrase"/>
</dbReference>
<dbReference type="Gene3D" id="3.90.120.10">
    <property type="entry name" value="DNA Methylase, subunit A, domain 2"/>
    <property type="match status" value="1"/>
</dbReference>
<dbReference type="RefSeq" id="WP_192622768.1">
    <property type="nucleotide sequence ID" value="NZ_JADBGG010000003.1"/>
</dbReference>
<organism evidence="8 9">
    <name type="scientific">Desulfomicrobium macestii</name>
    <dbReference type="NCBI Taxonomy" id="90731"/>
    <lineage>
        <taxon>Bacteria</taxon>
        <taxon>Pseudomonadati</taxon>
        <taxon>Thermodesulfobacteriota</taxon>
        <taxon>Desulfovibrionia</taxon>
        <taxon>Desulfovibrionales</taxon>
        <taxon>Desulfomicrobiaceae</taxon>
        <taxon>Desulfomicrobium</taxon>
    </lineage>
</organism>
<feature type="active site" evidence="7">
    <location>
        <position position="80"/>
    </location>
</feature>
<dbReference type="Pfam" id="PF00145">
    <property type="entry name" value="DNA_methylase"/>
    <property type="match status" value="2"/>
</dbReference>
<dbReference type="EMBL" id="JADBGG010000003">
    <property type="protein sequence ID" value="MBE1423978.1"/>
    <property type="molecule type" value="Genomic_DNA"/>
</dbReference>
<dbReference type="InterPro" id="IPR050390">
    <property type="entry name" value="C5-Methyltransferase"/>
</dbReference>
<evidence type="ECO:0000313" key="8">
    <source>
        <dbReference type="EMBL" id="MBE1423978.1"/>
    </source>
</evidence>
<evidence type="ECO:0000256" key="6">
    <source>
        <dbReference type="ARBA" id="ARBA00047422"/>
    </source>
</evidence>
<evidence type="ECO:0000256" key="3">
    <source>
        <dbReference type="ARBA" id="ARBA00022679"/>
    </source>
</evidence>